<dbReference type="EMBL" id="MU001634">
    <property type="protein sequence ID" value="KAF2483884.1"/>
    <property type="molecule type" value="Genomic_DNA"/>
</dbReference>
<feature type="region of interest" description="Disordered" evidence="1">
    <location>
        <begin position="193"/>
        <end position="299"/>
    </location>
</feature>
<dbReference type="Proteomes" id="UP000799767">
    <property type="component" value="Unassembled WGS sequence"/>
</dbReference>
<feature type="compositionally biased region" description="Low complexity" evidence="1">
    <location>
        <begin position="38"/>
        <end position="57"/>
    </location>
</feature>
<evidence type="ECO:0000313" key="3">
    <source>
        <dbReference type="Proteomes" id="UP000799767"/>
    </source>
</evidence>
<feature type="region of interest" description="Disordered" evidence="1">
    <location>
        <begin position="38"/>
        <end position="119"/>
    </location>
</feature>
<accession>A0A6A6PVW7</accession>
<dbReference type="RefSeq" id="XP_033590454.1">
    <property type="nucleotide sequence ID" value="XM_033736877.1"/>
</dbReference>
<evidence type="ECO:0000256" key="1">
    <source>
        <dbReference type="SAM" id="MobiDB-lite"/>
    </source>
</evidence>
<dbReference type="OrthoDB" id="3917769at2759"/>
<reference evidence="2" key="1">
    <citation type="journal article" date="2020" name="Stud. Mycol.">
        <title>101 Dothideomycetes genomes: a test case for predicting lifestyles and emergence of pathogens.</title>
        <authorList>
            <person name="Haridas S."/>
            <person name="Albert R."/>
            <person name="Binder M."/>
            <person name="Bloem J."/>
            <person name="Labutti K."/>
            <person name="Salamov A."/>
            <person name="Andreopoulos B."/>
            <person name="Baker S."/>
            <person name="Barry K."/>
            <person name="Bills G."/>
            <person name="Bluhm B."/>
            <person name="Cannon C."/>
            <person name="Castanera R."/>
            <person name="Culley D."/>
            <person name="Daum C."/>
            <person name="Ezra D."/>
            <person name="Gonzalez J."/>
            <person name="Henrissat B."/>
            <person name="Kuo A."/>
            <person name="Liang C."/>
            <person name="Lipzen A."/>
            <person name="Lutzoni F."/>
            <person name="Magnuson J."/>
            <person name="Mondo S."/>
            <person name="Nolan M."/>
            <person name="Ohm R."/>
            <person name="Pangilinan J."/>
            <person name="Park H.-J."/>
            <person name="Ramirez L."/>
            <person name="Alfaro M."/>
            <person name="Sun H."/>
            <person name="Tritt A."/>
            <person name="Yoshinaga Y."/>
            <person name="Zwiers L.-H."/>
            <person name="Turgeon B."/>
            <person name="Goodwin S."/>
            <person name="Spatafora J."/>
            <person name="Crous P."/>
            <person name="Grigoriev I."/>
        </authorList>
    </citation>
    <scope>NUCLEOTIDE SEQUENCE</scope>
    <source>
        <strain evidence="2">CBS 113389</strain>
    </source>
</reference>
<feature type="compositionally biased region" description="Basic and acidic residues" evidence="1">
    <location>
        <begin position="284"/>
        <end position="299"/>
    </location>
</feature>
<dbReference type="GeneID" id="54477879"/>
<organism evidence="2 3">
    <name type="scientific">Neohortaea acidophila</name>
    <dbReference type="NCBI Taxonomy" id="245834"/>
    <lineage>
        <taxon>Eukaryota</taxon>
        <taxon>Fungi</taxon>
        <taxon>Dikarya</taxon>
        <taxon>Ascomycota</taxon>
        <taxon>Pezizomycotina</taxon>
        <taxon>Dothideomycetes</taxon>
        <taxon>Dothideomycetidae</taxon>
        <taxon>Mycosphaerellales</taxon>
        <taxon>Teratosphaeriaceae</taxon>
        <taxon>Neohortaea</taxon>
    </lineage>
</organism>
<feature type="compositionally biased region" description="Basic residues" evidence="1">
    <location>
        <begin position="444"/>
        <end position="458"/>
    </location>
</feature>
<feature type="compositionally biased region" description="Basic and acidic residues" evidence="1">
    <location>
        <begin position="364"/>
        <end position="379"/>
    </location>
</feature>
<gene>
    <name evidence="2" type="ORF">BDY17DRAFT_322778</name>
</gene>
<keyword evidence="3" id="KW-1185">Reference proteome</keyword>
<name>A0A6A6PVW7_9PEZI</name>
<dbReference type="AlphaFoldDB" id="A0A6A6PVW7"/>
<feature type="compositionally biased region" description="Basic and acidic residues" evidence="1">
    <location>
        <begin position="346"/>
        <end position="357"/>
    </location>
</feature>
<evidence type="ECO:0000313" key="2">
    <source>
        <dbReference type="EMBL" id="KAF2483884.1"/>
    </source>
</evidence>
<proteinExistence type="predicted"/>
<protein>
    <submittedName>
        <fullName evidence="2">Uncharacterized protein</fullName>
    </submittedName>
</protein>
<sequence length="501" mass="53724">MSLNSPAKLERLERHLMRQRGAGTVAVSANFGFYIKSSAPSSSSSSSSSPVAAVYVSHESNTKKRRTQLQTVLTSAPDGSESVAAPRRSEVVRKSPPARGKKPFDQGEGATHGSNAFTASADDSFIARVRTKRKPVEASQNVGPDAMVEKCDVGVGEAAIMPQGRPGKRAVVHALGEVANHPTEQSICVEGKRRGGFQGNHTISGDKLDARSRKQSHGASPVLEGAHKKRRTKAAVTERRTAADEGQAARQEPHAGAPAATAKRKGRAAKRETTRPCINATEMPNRDEAGSKREPPQRVAEIEIHAVRRKVLAVKADGTEADRINHAVGSGRSRILPTPTEAIADSPRRAPLRESDRNALSISPDKKTTARMAESDDHAKPRKANSTSSRTVGNENPSSKKGKTPQRPSSIVPAPIEQHPPEEDEHVAWLLEPAPSKTLAQPHPSRKKAAQSTRRTRPKMADIDLDDLLSDIAAFAKVDACVGVGERVDAGRGMGQKSKRR</sequence>
<feature type="compositionally biased region" description="Polar residues" evidence="1">
    <location>
        <begin position="384"/>
        <end position="399"/>
    </location>
</feature>
<feature type="region of interest" description="Disordered" evidence="1">
    <location>
        <begin position="323"/>
        <end position="459"/>
    </location>
</feature>